<dbReference type="AlphaFoldDB" id="A0A445H9E1"/>
<evidence type="ECO:0000256" key="1">
    <source>
        <dbReference type="ARBA" id="ARBA00004370"/>
    </source>
</evidence>
<evidence type="ECO:0000256" key="3">
    <source>
        <dbReference type="ARBA" id="ARBA00022692"/>
    </source>
</evidence>
<evidence type="ECO:0000313" key="8">
    <source>
        <dbReference type="Proteomes" id="UP000289340"/>
    </source>
</evidence>
<evidence type="ECO:0000256" key="4">
    <source>
        <dbReference type="ARBA" id="ARBA00022989"/>
    </source>
</evidence>
<protein>
    <submittedName>
        <fullName evidence="7">UPF0496 protein</fullName>
    </submittedName>
</protein>
<reference evidence="7 8" key="1">
    <citation type="submission" date="2018-09" db="EMBL/GenBank/DDBJ databases">
        <title>A high-quality reference genome of wild soybean provides a powerful tool to mine soybean genomes.</title>
        <authorList>
            <person name="Xie M."/>
            <person name="Chung C.Y.L."/>
            <person name="Li M.-W."/>
            <person name="Wong F.-L."/>
            <person name="Chan T.-F."/>
            <person name="Lam H.-M."/>
        </authorList>
    </citation>
    <scope>NUCLEOTIDE SEQUENCE [LARGE SCALE GENOMIC DNA]</scope>
    <source>
        <strain evidence="8">cv. W05</strain>
        <tissue evidence="7">Hypocotyl of etiolated seedlings</tissue>
    </source>
</reference>
<dbReference type="Proteomes" id="UP000289340">
    <property type="component" value="Chromosome 14"/>
</dbReference>
<dbReference type="Gramene" id="XM_028344277.1">
    <property type="protein sequence ID" value="XP_028200078.1"/>
    <property type="gene ID" value="LOC114384577"/>
</dbReference>
<accession>A0A445H9E1</accession>
<keyword evidence="8" id="KW-1185">Reference proteome</keyword>
<sequence>MRDMTCTGWICSLRRTGRSRKECNEDRLYKKQSVNEEYLEAFRTKSYIEICNKAQEGIEKTSTKMLTSSSSSIPLCMQLTEYLLEPHQEMIANITQRLKLHHLLVNYFEASLEACRCCDTILEAIHSMRLAYRRITRVVKLSKTVLDDEDDDNDDKIHNKYVIYRELASFAMQKNPLSVVISTVKFRDIHDRYVELLQRLKSTRREIRRRLTLKRVCKKVLGIALITAHSVVLVALLVFAFHSIVGLVAAPSIVCGLVGLFVKRGRERFRSSYCDDEKLCEQLDVAAKGVYVLSNDLDTMGRMVKRLHDEVEHRKVVAEVCVRNEKSEILLKQVMRDFHEHESSFLEQLEELEGHIYLCFLTTNRSRRLVVQEITDKKVKH</sequence>
<feature type="transmembrane region" description="Helical" evidence="6">
    <location>
        <begin position="220"/>
        <end position="238"/>
    </location>
</feature>
<dbReference type="GO" id="GO:0016020">
    <property type="term" value="C:membrane"/>
    <property type="evidence" value="ECO:0007669"/>
    <property type="project" value="UniProtKB-SubCell"/>
</dbReference>
<name>A0A445H9E1_GLYSO</name>
<dbReference type="EMBL" id="QZWG01000014">
    <property type="protein sequence ID" value="RZB70265.1"/>
    <property type="molecule type" value="Genomic_DNA"/>
</dbReference>
<proteinExistence type="inferred from homology"/>
<evidence type="ECO:0000313" key="7">
    <source>
        <dbReference type="EMBL" id="RZB70265.1"/>
    </source>
</evidence>
<dbReference type="Pfam" id="PF05055">
    <property type="entry name" value="DUF677"/>
    <property type="match status" value="1"/>
</dbReference>
<comment type="subcellular location">
    <subcellularLocation>
        <location evidence="1">Membrane</location>
    </subcellularLocation>
</comment>
<gene>
    <name evidence="7" type="ORF">D0Y65_039494</name>
</gene>
<organism evidence="7 8">
    <name type="scientific">Glycine soja</name>
    <name type="common">Wild soybean</name>
    <dbReference type="NCBI Taxonomy" id="3848"/>
    <lineage>
        <taxon>Eukaryota</taxon>
        <taxon>Viridiplantae</taxon>
        <taxon>Streptophyta</taxon>
        <taxon>Embryophyta</taxon>
        <taxon>Tracheophyta</taxon>
        <taxon>Spermatophyta</taxon>
        <taxon>Magnoliopsida</taxon>
        <taxon>eudicotyledons</taxon>
        <taxon>Gunneridae</taxon>
        <taxon>Pentapetalae</taxon>
        <taxon>rosids</taxon>
        <taxon>fabids</taxon>
        <taxon>Fabales</taxon>
        <taxon>Fabaceae</taxon>
        <taxon>Papilionoideae</taxon>
        <taxon>50 kb inversion clade</taxon>
        <taxon>NPAAA clade</taxon>
        <taxon>indigoferoid/millettioid clade</taxon>
        <taxon>Phaseoleae</taxon>
        <taxon>Glycine</taxon>
        <taxon>Glycine subgen. Soja</taxon>
    </lineage>
</organism>
<comment type="caution">
    <text evidence="7">The sequence shown here is derived from an EMBL/GenBank/DDBJ whole genome shotgun (WGS) entry which is preliminary data.</text>
</comment>
<keyword evidence="3 6" id="KW-0812">Transmembrane</keyword>
<feature type="transmembrane region" description="Helical" evidence="6">
    <location>
        <begin position="244"/>
        <end position="262"/>
    </location>
</feature>
<evidence type="ECO:0000256" key="2">
    <source>
        <dbReference type="ARBA" id="ARBA00009074"/>
    </source>
</evidence>
<evidence type="ECO:0000256" key="5">
    <source>
        <dbReference type="ARBA" id="ARBA00023136"/>
    </source>
</evidence>
<evidence type="ECO:0000256" key="6">
    <source>
        <dbReference type="SAM" id="Phobius"/>
    </source>
</evidence>
<dbReference type="InterPro" id="IPR007749">
    <property type="entry name" value="DUF677"/>
</dbReference>
<dbReference type="PANTHER" id="PTHR31113:SF20">
    <property type="entry name" value="UPF0496 PROTEIN 2-RELATED"/>
    <property type="match status" value="1"/>
</dbReference>
<keyword evidence="5 6" id="KW-0472">Membrane</keyword>
<dbReference type="PANTHER" id="PTHR31113">
    <property type="entry name" value="UPF0496 PROTEIN 3-RELATED"/>
    <property type="match status" value="1"/>
</dbReference>
<comment type="similarity">
    <text evidence="2">Belongs to the UPF0496 family.</text>
</comment>
<keyword evidence="4 6" id="KW-1133">Transmembrane helix</keyword>